<dbReference type="SMART" id="SM00491">
    <property type="entry name" value="HELICc2"/>
    <property type="match status" value="1"/>
</dbReference>
<evidence type="ECO:0000256" key="4">
    <source>
        <dbReference type="ARBA" id="ARBA00022763"/>
    </source>
</evidence>
<comment type="similarity">
    <text evidence="13">Belongs to the helicase family. DinG subfamily.</text>
</comment>
<accession>A0A3R6A7X9</accession>
<dbReference type="GO" id="GO:0016818">
    <property type="term" value="F:hydrolase activity, acting on acid anhydrides, in phosphorus-containing anhydrides"/>
    <property type="evidence" value="ECO:0007669"/>
    <property type="project" value="InterPro"/>
</dbReference>
<evidence type="ECO:0000256" key="12">
    <source>
        <dbReference type="ARBA" id="ARBA00023235"/>
    </source>
</evidence>
<keyword evidence="11" id="KW-0234">DNA repair</keyword>
<evidence type="ECO:0000256" key="2">
    <source>
        <dbReference type="ARBA" id="ARBA00022723"/>
    </source>
</evidence>
<dbReference type="InterPro" id="IPR027417">
    <property type="entry name" value="P-loop_NTPase"/>
</dbReference>
<dbReference type="InterPro" id="IPR014013">
    <property type="entry name" value="Helic_SF1/SF2_ATP-bd_DinG/Rad3"/>
</dbReference>
<dbReference type="InterPro" id="IPR011604">
    <property type="entry name" value="PDDEXK-like_dom_sf"/>
</dbReference>
<keyword evidence="5" id="KW-0378">Hydrolase</keyword>
<reference evidence="15 16" key="1">
    <citation type="submission" date="2018-08" db="EMBL/GenBank/DDBJ databases">
        <title>A genome reference for cultivated species of the human gut microbiota.</title>
        <authorList>
            <person name="Zou Y."/>
            <person name="Xue W."/>
            <person name="Luo G."/>
        </authorList>
    </citation>
    <scope>NUCLEOTIDE SEQUENCE [LARGE SCALE GENOMIC DNA]</scope>
    <source>
        <strain evidence="15 16">AM43-11</strain>
    </source>
</reference>
<dbReference type="SMART" id="SM00488">
    <property type="entry name" value="DEXDc2"/>
    <property type="match status" value="1"/>
</dbReference>
<dbReference type="Proteomes" id="UP000284465">
    <property type="component" value="Unassembled WGS sequence"/>
</dbReference>
<comment type="caution">
    <text evidence="15">The sequence shown here is derived from an EMBL/GenBank/DDBJ whole genome shotgun (WGS) entry which is preliminary data.</text>
</comment>
<keyword evidence="3" id="KW-0547">Nucleotide-binding</keyword>
<dbReference type="Gene3D" id="1.10.30.20">
    <property type="entry name" value="Bacterial XPD DNA helicase, FeS cluster domain"/>
    <property type="match status" value="1"/>
</dbReference>
<dbReference type="InterPro" id="IPR045028">
    <property type="entry name" value="DinG/Rad3-like"/>
</dbReference>
<evidence type="ECO:0000256" key="10">
    <source>
        <dbReference type="ARBA" id="ARBA00023125"/>
    </source>
</evidence>
<dbReference type="Pfam" id="PF06733">
    <property type="entry name" value="DEAD_2"/>
    <property type="match status" value="1"/>
</dbReference>
<evidence type="ECO:0000313" key="16">
    <source>
        <dbReference type="Proteomes" id="UP000284465"/>
    </source>
</evidence>
<protein>
    <submittedName>
        <fullName evidence="15">ATP-dependent DNA helicase</fullName>
    </submittedName>
</protein>
<dbReference type="PROSITE" id="PS51193">
    <property type="entry name" value="HELICASE_ATP_BIND_2"/>
    <property type="match status" value="1"/>
</dbReference>
<dbReference type="GO" id="GO:0006281">
    <property type="term" value="P:DNA repair"/>
    <property type="evidence" value="ECO:0007669"/>
    <property type="project" value="UniProtKB-KW"/>
</dbReference>
<dbReference type="InterPro" id="IPR006555">
    <property type="entry name" value="ATP-dep_Helicase_C"/>
</dbReference>
<proteinExistence type="inferred from homology"/>
<keyword evidence="6 15" id="KW-0347">Helicase</keyword>
<name>A0A3R6A7X9_9FIRM</name>
<keyword evidence="7" id="KW-0067">ATP-binding</keyword>
<evidence type="ECO:0000256" key="8">
    <source>
        <dbReference type="ARBA" id="ARBA00023004"/>
    </source>
</evidence>
<gene>
    <name evidence="15" type="ORF">DW927_09730</name>
</gene>
<keyword evidence="10" id="KW-0238">DNA-binding</keyword>
<dbReference type="Gene3D" id="3.90.320.10">
    <property type="match status" value="1"/>
</dbReference>
<dbReference type="GO" id="GO:0046872">
    <property type="term" value="F:metal ion binding"/>
    <property type="evidence" value="ECO:0007669"/>
    <property type="project" value="UniProtKB-KW"/>
</dbReference>
<dbReference type="Gene3D" id="3.40.50.300">
    <property type="entry name" value="P-loop containing nucleotide triphosphate hydrolases"/>
    <property type="match status" value="2"/>
</dbReference>
<evidence type="ECO:0000313" key="15">
    <source>
        <dbReference type="EMBL" id="RHA67216.1"/>
    </source>
</evidence>
<evidence type="ECO:0000259" key="14">
    <source>
        <dbReference type="PROSITE" id="PS51193"/>
    </source>
</evidence>
<keyword evidence="1" id="KW-0004">4Fe-4S</keyword>
<dbReference type="Pfam" id="PF13307">
    <property type="entry name" value="Helicase_C_2"/>
    <property type="match status" value="1"/>
</dbReference>
<dbReference type="SUPFAM" id="SSF52540">
    <property type="entry name" value="P-loop containing nucleoside triphosphate hydrolases"/>
    <property type="match status" value="2"/>
</dbReference>
<dbReference type="AlphaFoldDB" id="A0A3R6A7X9"/>
<dbReference type="PANTHER" id="PTHR11472">
    <property type="entry name" value="DNA REPAIR DEAD HELICASE RAD3/XP-D SUBFAMILY MEMBER"/>
    <property type="match status" value="1"/>
</dbReference>
<dbReference type="PANTHER" id="PTHR11472:SF34">
    <property type="entry name" value="REGULATOR OF TELOMERE ELONGATION HELICASE 1"/>
    <property type="match status" value="1"/>
</dbReference>
<evidence type="ECO:0000256" key="13">
    <source>
        <dbReference type="ARBA" id="ARBA00038058"/>
    </source>
</evidence>
<evidence type="ECO:0000256" key="1">
    <source>
        <dbReference type="ARBA" id="ARBA00022485"/>
    </source>
</evidence>
<organism evidence="15 16">
    <name type="scientific">Roseburia intestinalis</name>
    <dbReference type="NCBI Taxonomy" id="166486"/>
    <lineage>
        <taxon>Bacteria</taxon>
        <taxon>Bacillati</taxon>
        <taxon>Bacillota</taxon>
        <taxon>Clostridia</taxon>
        <taxon>Lachnospirales</taxon>
        <taxon>Lachnospiraceae</taxon>
        <taxon>Roseburia</taxon>
    </lineage>
</organism>
<evidence type="ECO:0000256" key="6">
    <source>
        <dbReference type="ARBA" id="ARBA00022806"/>
    </source>
</evidence>
<sequence length="851" mass="98629">MGRCITEDKGIDEKTDLYIWKGMWNQSFLCYNPYMSKKIEKNEKGVIKISVRDLVEFILREGDIDNRHGRGASAEAMLAGGRIHRKIQKRMGSNYHAEVPLKIAIEEDEYQLVIEGRADGILIESAEEEITFADNFNHMTMPEDCKVTIDEIKGMYMKLDLLDDAVGVHRAQAMCYAYIYALQHDLATISVQMTYCNLDTEDIRYFHYDYTFEELAVWFEKLITEYKKWADFQFAWKKLRQASIKPLQFPFSYREGQKELAAGVYRTISRKKNLFIQAPTGAGKTISTVFPAVKAVGEDLADKIFYLTAKTITGTVAREAFELLRKNGYQAKVLTITAKEKLCLCEEMECNPVNCPYAKGHYDRVNDAVFSLLQKEDMITREVILEQAKEYNVCPFEMCLDTATWVDDIICDYNYVFDPNVYLKRFFADGTTGDYIFLVDEAHNLVERSREMYSAIIYKEDFLLAKKILKKYGQAKLMRELEKCNRVLLSYKRECEKYVIYESIGNFAFDLMNVASDLDEFLQKAPEFPERKDLSEFYLNLRNFLNIYELLDDRYVVYAEHEQDGRFKLKLYCVDPSKNLQERINKGNATIFFSATLLPVGYYKSLLSTETDNYAVYAKTAFREEQKLLLLGNDVSSKYTRRSAGEFERIASYVKKTTDAKKGNYMVFFPSYKMMEQVCDVFLEKCQSDPSCETETLIQQPGMKEEERESFLQAFSEELSGERKGSLAAFCVMGGIFGEGIDLKNEQLIGAIVVGTGLPQISNEREILMGYFEKRLGAGFDYAYRYPGMNKVLQAAGRVIRTVEDVGVIELLDERFLQSEYRALFPREWERQTVCRIDTVEKYLEEFWNRS</sequence>
<feature type="domain" description="Helicase ATP-binding" evidence="14">
    <location>
        <begin position="243"/>
        <end position="525"/>
    </location>
</feature>
<dbReference type="RefSeq" id="WP_118591306.1">
    <property type="nucleotide sequence ID" value="NZ_QSFP01000009.1"/>
</dbReference>
<dbReference type="GO" id="GO:0005524">
    <property type="term" value="F:ATP binding"/>
    <property type="evidence" value="ECO:0007669"/>
    <property type="project" value="UniProtKB-KW"/>
</dbReference>
<keyword evidence="2" id="KW-0479">Metal-binding</keyword>
<dbReference type="GO" id="GO:0003678">
    <property type="term" value="F:DNA helicase activity"/>
    <property type="evidence" value="ECO:0007669"/>
    <property type="project" value="InterPro"/>
</dbReference>
<dbReference type="InterPro" id="IPR010614">
    <property type="entry name" value="RAD3-like_helicase_DEAD"/>
</dbReference>
<dbReference type="GO" id="GO:0003677">
    <property type="term" value="F:DNA binding"/>
    <property type="evidence" value="ECO:0007669"/>
    <property type="project" value="UniProtKB-KW"/>
</dbReference>
<evidence type="ECO:0000256" key="9">
    <source>
        <dbReference type="ARBA" id="ARBA00023014"/>
    </source>
</evidence>
<evidence type="ECO:0000256" key="11">
    <source>
        <dbReference type="ARBA" id="ARBA00023204"/>
    </source>
</evidence>
<evidence type="ECO:0000256" key="5">
    <source>
        <dbReference type="ARBA" id="ARBA00022801"/>
    </source>
</evidence>
<dbReference type="GO" id="GO:0051539">
    <property type="term" value="F:4 iron, 4 sulfur cluster binding"/>
    <property type="evidence" value="ECO:0007669"/>
    <property type="project" value="UniProtKB-KW"/>
</dbReference>
<keyword evidence="9" id="KW-0411">Iron-sulfur</keyword>
<keyword evidence="4" id="KW-0227">DNA damage</keyword>
<evidence type="ECO:0000256" key="3">
    <source>
        <dbReference type="ARBA" id="ARBA00022741"/>
    </source>
</evidence>
<evidence type="ECO:0000256" key="7">
    <source>
        <dbReference type="ARBA" id="ARBA00022840"/>
    </source>
</evidence>
<dbReference type="EMBL" id="QSFP01000009">
    <property type="protein sequence ID" value="RHA67216.1"/>
    <property type="molecule type" value="Genomic_DNA"/>
</dbReference>
<dbReference type="Gene3D" id="1.10.275.40">
    <property type="match status" value="1"/>
</dbReference>
<dbReference type="InterPro" id="IPR042493">
    <property type="entry name" value="XPD_DNA_FeS"/>
</dbReference>
<dbReference type="InterPro" id="IPR006554">
    <property type="entry name" value="Helicase-like_DEXD_c2"/>
</dbReference>
<keyword evidence="12" id="KW-0413">Isomerase</keyword>
<keyword evidence="8" id="KW-0408">Iron</keyword>